<dbReference type="InterPro" id="IPR047952">
    <property type="entry name" value="Transpos_IS4"/>
</dbReference>
<reference evidence="3" key="2">
    <citation type="submission" date="2019-01" db="EMBL/GenBank/DDBJ databases">
        <title>Halomicronema hongdechloris genome sequencing.</title>
        <authorList>
            <person name="Willows R."/>
            <person name="Chen M."/>
            <person name="Yaqiong L."/>
            <person name="Hernandez - Prieto M."/>
            <person name="Elbourne L."/>
        </authorList>
    </citation>
    <scope>NUCLEOTIDE SEQUENCE</scope>
    <source>
        <strain evidence="3">C2206</strain>
    </source>
</reference>
<name>A0A1Z3HJG3_9CYAN</name>
<evidence type="ECO:0000313" key="4">
    <source>
        <dbReference type="EMBL" id="ASC70743.1"/>
    </source>
</evidence>
<dbReference type="RefSeq" id="WP_080813551.1">
    <property type="nucleotide sequence ID" value="NZ_CP021983.2"/>
</dbReference>
<dbReference type="EMBL" id="CP021983">
    <property type="protein sequence ID" value="ASC70464.1"/>
    <property type="molecule type" value="Genomic_DNA"/>
</dbReference>
<dbReference type="InterPro" id="IPR012337">
    <property type="entry name" value="RNaseH-like_sf"/>
</dbReference>
<keyword evidence="5" id="KW-1185">Reference proteome</keyword>
<sequence>MMPNRAAVLKEQYQNSIGLPFSDVLPEAEIQAVLEAQGVTYRQVLYTPIVVLWSWLSQVLDSDSSLSHAVKRVTTWMRVAGLSVPSADTGAYSKARKRWPESIFPPLVKRVATALQAQVSPAQRWCGRVVRAFDATTILMSDTEVNQRAYPQHSNQKSGCGFPLLKLQVWFCVTTGAVLEVAMAPFRVSEWRLARHLYQTLCPEDVVVADSAYGTYVDLAGVTAMGADAVFRKHHQRRCDFRRGKKLGIGDHIVRWQRPKKCPHALSPEEFEALPEALEVREVYLSIQVPGFRPSNFVVVTTLIDPKRYPRAKLAQLYQLRWQAAEVNLRHLKTTLAMEMVAAKTPTMVTKSIWVHLLAYNLLRTLMWEAGADAEVGALRLSLQGTRQQFNHFRPELLHLSPSARPQGYQALLNAVRELIIPFRPHRSEPRVVKRRPKPFPRMQEPRSVAKAKLVA</sequence>
<dbReference type="Proteomes" id="UP000191901">
    <property type="component" value="Chromosome"/>
</dbReference>
<evidence type="ECO:0000259" key="2">
    <source>
        <dbReference type="Pfam" id="PF01609"/>
    </source>
</evidence>
<dbReference type="GO" id="GO:0003677">
    <property type="term" value="F:DNA binding"/>
    <property type="evidence" value="ECO:0007669"/>
    <property type="project" value="InterPro"/>
</dbReference>
<accession>A0A1Z3HJG3</accession>
<reference evidence="3 5" key="1">
    <citation type="journal article" date="2016" name="Biochim. Biophys. Acta">
        <title>Characterization of red-shifted phycobilisomes isolated from the chlorophyll f-containing cyanobacterium Halomicronema hongdechloris.</title>
        <authorList>
            <person name="Li Y."/>
            <person name="Lin Y."/>
            <person name="Garvey C.J."/>
            <person name="Birch D."/>
            <person name="Corkery R.W."/>
            <person name="Loughlin P.C."/>
            <person name="Scheer H."/>
            <person name="Willows R.D."/>
            <person name="Chen M."/>
        </authorList>
    </citation>
    <scope>NUCLEOTIDE SEQUENCE [LARGE SCALE GENOMIC DNA]</scope>
    <source>
        <strain evidence="3 5">C2206</strain>
    </source>
</reference>
<dbReference type="GO" id="GO:0004803">
    <property type="term" value="F:transposase activity"/>
    <property type="evidence" value="ECO:0007669"/>
    <property type="project" value="InterPro"/>
</dbReference>
<protein>
    <submittedName>
        <fullName evidence="3">Transposase InsG for insertion sequence element IS4</fullName>
    </submittedName>
</protein>
<proteinExistence type="predicted"/>
<dbReference type="SUPFAM" id="SSF53098">
    <property type="entry name" value="Ribonuclease H-like"/>
    <property type="match status" value="1"/>
</dbReference>
<dbReference type="OrthoDB" id="9796012at2"/>
<dbReference type="InterPro" id="IPR002559">
    <property type="entry name" value="Transposase_11"/>
</dbReference>
<dbReference type="KEGG" id="hhg:XM38_014030"/>
<dbReference type="NCBIfam" id="NF033592">
    <property type="entry name" value="transpos_IS4_1"/>
    <property type="match status" value="1"/>
</dbReference>
<evidence type="ECO:0000313" key="3">
    <source>
        <dbReference type="EMBL" id="ASC70464.1"/>
    </source>
</evidence>
<organism evidence="3 5">
    <name type="scientific">Halomicronema hongdechloris C2206</name>
    <dbReference type="NCBI Taxonomy" id="1641165"/>
    <lineage>
        <taxon>Bacteria</taxon>
        <taxon>Bacillati</taxon>
        <taxon>Cyanobacteriota</taxon>
        <taxon>Cyanophyceae</taxon>
        <taxon>Nodosilineales</taxon>
        <taxon>Nodosilineaceae</taxon>
        <taxon>Halomicronema</taxon>
    </lineage>
</organism>
<evidence type="ECO:0000256" key="1">
    <source>
        <dbReference type="SAM" id="MobiDB-lite"/>
    </source>
</evidence>
<dbReference type="GO" id="GO:0006313">
    <property type="term" value="P:DNA transposition"/>
    <property type="evidence" value="ECO:0007669"/>
    <property type="project" value="InterPro"/>
</dbReference>
<feature type="region of interest" description="Disordered" evidence="1">
    <location>
        <begin position="431"/>
        <end position="456"/>
    </location>
</feature>
<feature type="domain" description="Transposase IS4-like" evidence="2">
    <location>
        <begin position="126"/>
        <end position="362"/>
    </location>
</feature>
<dbReference type="STRING" id="1641165.XM38_24580"/>
<dbReference type="KEGG" id="hhg:XM38_016890"/>
<dbReference type="PANTHER" id="PTHR37529:SF1">
    <property type="entry name" value="TRANSPOSASE INSG FOR INSERTION SEQUENCE ELEMENT IS4-RELATED"/>
    <property type="match status" value="1"/>
</dbReference>
<dbReference type="AlphaFoldDB" id="A0A1Z3HJG3"/>
<dbReference type="PANTHER" id="PTHR37529">
    <property type="entry name" value="TRANSPOSASE INSG FOR INSERTION SEQUENCE ELEMENT IS4-RELATED"/>
    <property type="match status" value="1"/>
</dbReference>
<gene>
    <name evidence="3" type="primary">insG_2</name>
    <name evidence="4" type="synonym">insG_3</name>
    <name evidence="3" type="ORF">XM38_014030</name>
    <name evidence="4" type="ORF">XM38_016890</name>
</gene>
<dbReference type="EMBL" id="CP021983">
    <property type="protein sequence ID" value="ASC70743.1"/>
    <property type="molecule type" value="Genomic_DNA"/>
</dbReference>
<evidence type="ECO:0000313" key="5">
    <source>
        <dbReference type="Proteomes" id="UP000191901"/>
    </source>
</evidence>
<dbReference type="Pfam" id="PF01609">
    <property type="entry name" value="DDE_Tnp_1"/>
    <property type="match status" value="1"/>
</dbReference>